<comment type="cofactor">
    <cofactor evidence="1 5 7">
        <name>pyridoxal 5'-phosphate</name>
        <dbReference type="ChEBI" id="CHEBI:597326"/>
    </cofactor>
</comment>
<evidence type="ECO:0000259" key="8">
    <source>
        <dbReference type="Pfam" id="PF00266"/>
    </source>
</evidence>
<evidence type="ECO:0000313" key="10">
    <source>
        <dbReference type="Proteomes" id="UP001060336"/>
    </source>
</evidence>
<protein>
    <submittedName>
        <fullName evidence="9">Aminotransferase class V-fold PLP-dependent enzyme</fullName>
    </submittedName>
</protein>
<dbReference type="PIRSF" id="PIRSF000524">
    <property type="entry name" value="SPT"/>
    <property type="match status" value="1"/>
</dbReference>
<dbReference type="GO" id="GO:0004760">
    <property type="term" value="F:L-serine-pyruvate transaminase activity"/>
    <property type="evidence" value="ECO:0007669"/>
    <property type="project" value="TreeGrafter"/>
</dbReference>
<evidence type="ECO:0000256" key="5">
    <source>
        <dbReference type="PIRSR" id="PIRSR000524-50"/>
    </source>
</evidence>
<dbReference type="SUPFAM" id="SSF53383">
    <property type="entry name" value="PLP-dependent transferases"/>
    <property type="match status" value="1"/>
</dbReference>
<dbReference type="Pfam" id="PF00266">
    <property type="entry name" value="Aminotran_5"/>
    <property type="match status" value="1"/>
</dbReference>
<comment type="similarity">
    <text evidence="2 6">Belongs to the class-V pyridoxal-phosphate-dependent aminotransferase family.</text>
</comment>
<proteinExistence type="inferred from homology"/>
<dbReference type="PROSITE" id="PS00595">
    <property type="entry name" value="AA_TRANSFER_CLASS_5"/>
    <property type="match status" value="1"/>
</dbReference>
<dbReference type="Gene3D" id="3.40.640.10">
    <property type="entry name" value="Type I PLP-dependent aspartate aminotransferase-like (Major domain)"/>
    <property type="match status" value="1"/>
</dbReference>
<evidence type="ECO:0000256" key="6">
    <source>
        <dbReference type="RuleBase" id="RU004075"/>
    </source>
</evidence>
<dbReference type="InterPro" id="IPR015421">
    <property type="entry name" value="PyrdxlP-dep_Trfase_major"/>
</dbReference>
<keyword evidence="10" id="KW-1185">Reference proteome</keyword>
<dbReference type="FunFam" id="3.40.640.10:FF:000054">
    <property type="entry name" value="Serine--glyoxylate aminotransferase"/>
    <property type="match status" value="1"/>
</dbReference>
<gene>
    <name evidence="9" type="ORF">NUH88_19460</name>
</gene>
<keyword evidence="3 5" id="KW-0663">Pyridoxal phosphate</keyword>
<evidence type="ECO:0000256" key="1">
    <source>
        <dbReference type="ARBA" id="ARBA00001933"/>
    </source>
</evidence>
<organism evidence="9 10">
    <name type="scientific">Nisaea acidiphila</name>
    <dbReference type="NCBI Taxonomy" id="1862145"/>
    <lineage>
        <taxon>Bacteria</taxon>
        <taxon>Pseudomonadati</taxon>
        <taxon>Pseudomonadota</taxon>
        <taxon>Alphaproteobacteria</taxon>
        <taxon>Rhodospirillales</taxon>
        <taxon>Thalassobaculaceae</taxon>
        <taxon>Nisaea</taxon>
    </lineage>
</organism>
<feature type="binding site" evidence="4">
    <location>
        <position position="349"/>
    </location>
    <ligand>
        <name>substrate</name>
    </ligand>
</feature>
<dbReference type="GO" id="GO:0008453">
    <property type="term" value="F:alanine-glyoxylate transaminase activity"/>
    <property type="evidence" value="ECO:0007669"/>
    <property type="project" value="TreeGrafter"/>
</dbReference>
<dbReference type="Gene3D" id="3.90.1150.10">
    <property type="entry name" value="Aspartate Aminotransferase, domain 1"/>
    <property type="match status" value="1"/>
</dbReference>
<evidence type="ECO:0000256" key="2">
    <source>
        <dbReference type="ARBA" id="ARBA00009236"/>
    </source>
</evidence>
<dbReference type="InterPro" id="IPR015422">
    <property type="entry name" value="PyrdxlP-dep_Trfase_small"/>
</dbReference>
<keyword evidence="9" id="KW-0032">Aminotransferase</keyword>
<dbReference type="PANTHER" id="PTHR21152">
    <property type="entry name" value="AMINOTRANSFERASE CLASS V"/>
    <property type="match status" value="1"/>
</dbReference>
<accession>A0A9J7ATA8</accession>
<dbReference type="AlphaFoldDB" id="A0A9J7ATA8"/>
<dbReference type="KEGG" id="naci:NUH88_19460"/>
<feature type="domain" description="Aminotransferase class V" evidence="8">
    <location>
        <begin position="42"/>
        <end position="334"/>
    </location>
</feature>
<keyword evidence="9" id="KW-0808">Transferase</keyword>
<dbReference type="InterPro" id="IPR015424">
    <property type="entry name" value="PyrdxlP-dep_Trfase"/>
</dbReference>
<evidence type="ECO:0000256" key="4">
    <source>
        <dbReference type="PIRSR" id="PIRSR000524-1"/>
    </source>
</evidence>
<sequence length="401" mass="43994">MSYSVHRGRHLLNTPGPTNVPERVLQAMVRNPMDLSDPVPLAVIESCFQDIKKIFKTEHEIFMYASNGHGAWEAALVNTMSPGDLLLVPELGNFSTGWGEMAEALQMRTETIKGDWRQAIDPEKIRERLAADTSHEIKGLLIVQTDTATSVTCDIPAIRKAIDEAGHPALLLVDTIPTLAVTDFRMDEWGVDVAVTASQKGLMMPPGLGFVAASPKALEAHKKATSQRRYWDWSLRLASESYRTFCGTSPQSQLYGLRAALDMLLEEGLENVFARHKRLATATHRCVEHWGKAGAMELNAIHAAQRADGVTTILLNEGIDGAKIRDVCRDEMQCALGGGLRNLSGRAFRIGHMGDMNEALLYGALASVEATLSYLDVPYEPGGVTKAIDYLVAERKKNRDG</sequence>
<name>A0A9J7ATA8_9PROT</name>
<evidence type="ECO:0000256" key="7">
    <source>
        <dbReference type="RuleBase" id="RU004504"/>
    </source>
</evidence>
<reference evidence="9" key="1">
    <citation type="submission" date="2022-08" db="EMBL/GenBank/DDBJ databases">
        <title>Nisaea acidiphila sp. nov., isolated from a marine algal debris and emended description of the genus Nisaea Urios et al. 2008.</title>
        <authorList>
            <person name="Kwon K."/>
        </authorList>
    </citation>
    <scope>NUCLEOTIDE SEQUENCE</scope>
    <source>
        <strain evidence="9">MEBiC11861</strain>
    </source>
</reference>
<evidence type="ECO:0000313" key="9">
    <source>
        <dbReference type="EMBL" id="UUX49564.1"/>
    </source>
</evidence>
<dbReference type="EMBL" id="CP102480">
    <property type="protein sequence ID" value="UUX49564.1"/>
    <property type="molecule type" value="Genomic_DNA"/>
</dbReference>
<dbReference type="Proteomes" id="UP001060336">
    <property type="component" value="Chromosome"/>
</dbReference>
<evidence type="ECO:0000256" key="3">
    <source>
        <dbReference type="ARBA" id="ARBA00022898"/>
    </source>
</evidence>
<dbReference type="GO" id="GO:0019265">
    <property type="term" value="P:glycine biosynthetic process, by transamination of glyoxylate"/>
    <property type="evidence" value="ECO:0007669"/>
    <property type="project" value="TreeGrafter"/>
</dbReference>
<dbReference type="PANTHER" id="PTHR21152:SF40">
    <property type="entry name" value="ALANINE--GLYOXYLATE AMINOTRANSFERASE"/>
    <property type="match status" value="1"/>
</dbReference>
<feature type="modified residue" description="N6-(pyridoxal phosphate)lysine" evidence="5">
    <location>
        <position position="200"/>
    </location>
</feature>
<dbReference type="InterPro" id="IPR020578">
    <property type="entry name" value="Aminotrans_V_PyrdxlP_BS"/>
</dbReference>
<dbReference type="InterPro" id="IPR024169">
    <property type="entry name" value="SP_NH2Trfase/AEP_transaminase"/>
</dbReference>
<dbReference type="RefSeq" id="WP_257768312.1">
    <property type="nucleotide sequence ID" value="NZ_CP102480.1"/>
</dbReference>
<dbReference type="InterPro" id="IPR000192">
    <property type="entry name" value="Aminotrans_V_dom"/>
</dbReference>